<accession>A0A2H0WJS1</accession>
<feature type="domain" description="YdbS-like PH" evidence="2">
    <location>
        <begin position="95"/>
        <end position="174"/>
    </location>
</feature>
<keyword evidence="1" id="KW-0812">Transmembrane</keyword>
<dbReference type="InterPro" id="IPR005182">
    <property type="entry name" value="YdbS-like_PH"/>
</dbReference>
<dbReference type="PANTHER" id="PTHR37938">
    <property type="entry name" value="BLL0215 PROTEIN"/>
    <property type="match status" value="1"/>
</dbReference>
<dbReference type="AlphaFoldDB" id="A0A2H0WJS1"/>
<evidence type="ECO:0000256" key="1">
    <source>
        <dbReference type="SAM" id="Phobius"/>
    </source>
</evidence>
<dbReference type="PANTHER" id="PTHR37938:SF1">
    <property type="entry name" value="BLL0215 PROTEIN"/>
    <property type="match status" value="1"/>
</dbReference>
<evidence type="ECO:0000259" key="2">
    <source>
        <dbReference type="Pfam" id="PF03703"/>
    </source>
</evidence>
<feature type="transmembrane region" description="Helical" evidence="1">
    <location>
        <begin position="72"/>
        <end position="97"/>
    </location>
</feature>
<dbReference type="Proteomes" id="UP000230787">
    <property type="component" value="Unassembled WGS sequence"/>
</dbReference>
<gene>
    <name evidence="3" type="ORF">COT69_01880</name>
</gene>
<comment type="caution">
    <text evidence="3">The sequence shown here is derived from an EMBL/GenBank/DDBJ whole genome shotgun (WGS) entry which is preliminary data.</text>
</comment>
<reference evidence="4" key="1">
    <citation type="submission" date="2017-09" db="EMBL/GenBank/DDBJ databases">
        <title>Depth-based differentiation of microbial function through sediment-hosted aquifers and enrichment of novel symbionts in the deep terrestrial subsurface.</title>
        <authorList>
            <person name="Probst A.J."/>
            <person name="Ladd B."/>
            <person name="Jarett J.K."/>
            <person name="Geller-Mcgrath D.E."/>
            <person name="Sieber C.M.K."/>
            <person name="Emerson J.B."/>
            <person name="Anantharaman K."/>
            <person name="Thomas B.C."/>
            <person name="Malmstrom R."/>
            <person name="Stieglmeier M."/>
            <person name="Klingl A."/>
            <person name="Woyke T."/>
            <person name="Ryan C.M."/>
            <person name="Banfield J.F."/>
        </authorList>
    </citation>
    <scope>NUCLEOTIDE SEQUENCE [LARGE SCALE GENOMIC DNA]</scope>
</reference>
<keyword evidence="1" id="KW-1133">Transmembrane helix</keyword>
<evidence type="ECO:0000313" key="4">
    <source>
        <dbReference type="Proteomes" id="UP000230787"/>
    </source>
</evidence>
<name>A0A2H0WJS1_UNCKA</name>
<dbReference type="EMBL" id="PEZN01000028">
    <property type="protein sequence ID" value="PIS12815.1"/>
    <property type="molecule type" value="Genomic_DNA"/>
</dbReference>
<proteinExistence type="predicted"/>
<sequence>METLAAFIKNPKHTFFESQENNEKILYLLRRHPVTNTGWMLTAFLMSASPLILMILSLSYELNFSASVPVKYQSVIVLVWYLITIAFALESFLNWYFNVYIVTNKRIVDIDFWGLLYKNVSEATYENIEDVTYSTGGILQTMFNFGSIMIQTAAERREFEFDGVPNPSEVYDKITDLVQEHGKKPHKKHDSNGKP</sequence>
<protein>
    <recommendedName>
        <fullName evidence="2">YdbS-like PH domain-containing protein</fullName>
    </recommendedName>
</protein>
<dbReference type="Pfam" id="PF03703">
    <property type="entry name" value="bPH_2"/>
    <property type="match status" value="1"/>
</dbReference>
<organism evidence="3 4">
    <name type="scientific">candidate division WWE3 bacterium CG09_land_8_20_14_0_10_39_24</name>
    <dbReference type="NCBI Taxonomy" id="1975088"/>
    <lineage>
        <taxon>Bacteria</taxon>
        <taxon>Katanobacteria</taxon>
    </lineage>
</organism>
<keyword evidence="1" id="KW-0472">Membrane</keyword>
<feature type="transmembrane region" description="Helical" evidence="1">
    <location>
        <begin position="39"/>
        <end position="60"/>
    </location>
</feature>
<evidence type="ECO:0000313" key="3">
    <source>
        <dbReference type="EMBL" id="PIS12815.1"/>
    </source>
</evidence>